<name>A0A382P0X1_9ZZZZ</name>
<dbReference type="Gene3D" id="3.40.50.10610">
    <property type="entry name" value="ABC-type transport auxiliary lipoprotein component"/>
    <property type="match status" value="1"/>
</dbReference>
<evidence type="ECO:0000313" key="1">
    <source>
        <dbReference type="EMBL" id="SVC66397.1"/>
    </source>
</evidence>
<proteinExistence type="predicted"/>
<sequence length="220" mass="25207">MSTEERRLIMKSKILFALCISFSLIFNGCSMPTVYLAPSGQQIANQHQILGIVPPSITIKKGRKKNPKELLKQQVKIGEEFQEEIYEYLLKRKSRGQMVIDVQNIDSTNIILSKNQINLSETTTDVLCELLNVDAVIYSEFVVPKPQSFFTSLLSIMIFDSYSPDTEINMSLSIKDCDEKTLIWKYDDEESKGIIFSSQKSIILSLLRKATREMPYFKDN</sequence>
<dbReference type="AlphaFoldDB" id="A0A382P0X1"/>
<accession>A0A382P0X1</accession>
<reference evidence="1" key="1">
    <citation type="submission" date="2018-05" db="EMBL/GenBank/DDBJ databases">
        <authorList>
            <person name="Lanie J.A."/>
            <person name="Ng W.-L."/>
            <person name="Kazmierczak K.M."/>
            <person name="Andrzejewski T.M."/>
            <person name="Davidsen T.M."/>
            <person name="Wayne K.J."/>
            <person name="Tettelin H."/>
            <person name="Glass J.I."/>
            <person name="Rusch D."/>
            <person name="Podicherti R."/>
            <person name="Tsui H.-C.T."/>
            <person name="Winkler M.E."/>
        </authorList>
    </citation>
    <scope>NUCLEOTIDE SEQUENCE</scope>
</reference>
<protein>
    <recommendedName>
        <fullName evidence="2">Lipoprotein</fullName>
    </recommendedName>
</protein>
<organism evidence="1">
    <name type="scientific">marine metagenome</name>
    <dbReference type="NCBI Taxonomy" id="408172"/>
    <lineage>
        <taxon>unclassified sequences</taxon>
        <taxon>metagenomes</taxon>
        <taxon>ecological metagenomes</taxon>
    </lineage>
</organism>
<evidence type="ECO:0008006" key="2">
    <source>
        <dbReference type="Google" id="ProtNLM"/>
    </source>
</evidence>
<dbReference type="EMBL" id="UINC01103763">
    <property type="protein sequence ID" value="SVC66397.1"/>
    <property type="molecule type" value="Genomic_DNA"/>
</dbReference>
<gene>
    <name evidence="1" type="ORF">METZ01_LOCUS319251</name>
</gene>